<keyword evidence="2" id="KW-0812">Transmembrane</keyword>
<reference evidence="3" key="2">
    <citation type="submission" date="2010-07" db="EMBL/GenBank/DDBJ databases">
        <authorList>
            <consortium name="The Broad Institute Genome Sequencing Platform"/>
            <consortium name="Broad Institute Genome Sequencing Center for Infectious Disease"/>
            <person name="Ma L.-J."/>
            <person name="Dead R."/>
            <person name="Young S."/>
            <person name="Zeng Q."/>
            <person name="Koehrsen M."/>
            <person name="Alvarado L."/>
            <person name="Berlin A."/>
            <person name="Chapman S.B."/>
            <person name="Chen Z."/>
            <person name="Freedman E."/>
            <person name="Gellesch M."/>
            <person name="Goldberg J."/>
            <person name="Griggs A."/>
            <person name="Gujja S."/>
            <person name="Heilman E.R."/>
            <person name="Heiman D."/>
            <person name="Hepburn T."/>
            <person name="Howarth C."/>
            <person name="Jen D."/>
            <person name="Larson L."/>
            <person name="Mehta T."/>
            <person name="Neiman D."/>
            <person name="Pearson M."/>
            <person name="Roberts A."/>
            <person name="Saif S."/>
            <person name="Shea T."/>
            <person name="Shenoy N."/>
            <person name="Sisk P."/>
            <person name="Stolte C."/>
            <person name="Sykes S."/>
            <person name="Walk T."/>
            <person name="White J."/>
            <person name="Yandava C."/>
            <person name="Haas B."/>
            <person name="Nusbaum C."/>
            <person name="Birren B."/>
        </authorList>
    </citation>
    <scope>NUCLEOTIDE SEQUENCE</scope>
    <source>
        <strain evidence="3">R3-111a-1</strain>
    </source>
</reference>
<reference evidence="3" key="3">
    <citation type="submission" date="2010-09" db="EMBL/GenBank/DDBJ databases">
        <title>Annotation of Gaeumannomyces graminis var. tritici R3-111a-1.</title>
        <authorList>
            <consortium name="The Broad Institute Genome Sequencing Platform"/>
            <person name="Ma L.-J."/>
            <person name="Dead R."/>
            <person name="Young S.K."/>
            <person name="Zeng Q."/>
            <person name="Gargeya S."/>
            <person name="Fitzgerald M."/>
            <person name="Haas B."/>
            <person name="Abouelleil A."/>
            <person name="Alvarado L."/>
            <person name="Arachchi H.M."/>
            <person name="Berlin A."/>
            <person name="Brown A."/>
            <person name="Chapman S.B."/>
            <person name="Chen Z."/>
            <person name="Dunbar C."/>
            <person name="Freedman E."/>
            <person name="Gearin G."/>
            <person name="Gellesch M."/>
            <person name="Goldberg J."/>
            <person name="Griggs A."/>
            <person name="Gujja S."/>
            <person name="Heiman D."/>
            <person name="Howarth C."/>
            <person name="Larson L."/>
            <person name="Lui A."/>
            <person name="MacDonald P.J.P."/>
            <person name="Mehta T."/>
            <person name="Montmayeur A."/>
            <person name="Murphy C."/>
            <person name="Neiman D."/>
            <person name="Pearson M."/>
            <person name="Priest M."/>
            <person name="Roberts A."/>
            <person name="Saif S."/>
            <person name="Shea T."/>
            <person name="Shenoy N."/>
            <person name="Sisk P."/>
            <person name="Stolte C."/>
            <person name="Sykes S."/>
            <person name="Yandava C."/>
            <person name="Wortman J."/>
            <person name="Nusbaum C."/>
            <person name="Birren B."/>
        </authorList>
    </citation>
    <scope>NUCLEOTIDE SEQUENCE</scope>
    <source>
        <strain evidence="3">R3-111a-1</strain>
    </source>
</reference>
<dbReference type="Proteomes" id="UP000006039">
    <property type="component" value="Unassembled WGS sequence"/>
</dbReference>
<evidence type="ECO:0000313" key="3">
    <source>
        <dbReference type="EMBL" id="EJT72646.1"/>
    </source>
</evidence>
<dbReference type="VEuPathDB" id="FungiDB:GGTG_09506"/>
<dbReference type="RefSeq" id="XP_009225620.1">
    <property type="nucleotide sequence ID" value="XM_009227356.1"/>
</dbReference>
<dbReference type="HOGENOM" id="CLU_084831_0_0_1"/>
<reference evidence="4" key="4">
    <citation type="journal article" date="2015" name="G3 (Bethesda)">
        <title>Genome sequences of three phytopathogenic species of the Magnaporthaceae family of fungi.</title>
        <authorList>
            <person name="Okagaki L.H."/>
            <person name="Nunes C.C."/>
            <person name="Sailsbery J."/>
            <person name="Clay B."/>
            <person name="Brown D."/>
            <person name="John T."/>
            <person name="Oh Y."/>
            <person name="Young N."/>
            <person name="Fitzgerald M."/>
            <person name="Haas B.J."/>
            <person name="Zeng Q."/>
            <person name="Young S."/>
            <person name="Adiconis X."/>
            <person name="Fan L."/>
            <person name="Levin J.Z."/>
            <person name="Mitchell T.K."/>
            <person name="Okubara P.A."/>
            <person name="Farman M.L."/>
            <person name="Kohn L.M."/>
            <person name="Birren B."/>
            <person name="Ma L.-J."/>
            <person name="Dean R.A."/>
        </authorList>
    </citation>
    <scope>NUCLEOTIDE SEQUENCE</scope>
    <source>
        <strain evidence="4">R3-111a-1</strain>
    </source>
</reference>
<gene>
    <name evidence="4" type="primary">20349964</name>
    <name evidence="3" type="ORF">GGTG_09506</name>
</gene>
<evidence type="ECO:0000256" key="2">
    <source>
        <dbReference type="SAM" id="Phobius"/>
    </source>
</evidence>
<proteinExistence type="predicted"/>
<evidence type="ECO:0000313" key="4">
    <source>
        <dbReference type="EnsemblFungi" id="EJT72646"/>
    </source>
</evidence>
<sequence>MPPFGAPKRLPVTSFASKTPALLRLPASSRCASNSSNTRYASTPSIAQTSFWKSLIPKPLRRDGSPKTVKPKSKGWNPATFYIVIFLLIGSMSIQMISLRKNFEMFMRQSEVRIGLLREVVDKLHKGEAVDVEATLGSGDPESEEHWEQVLRDLEKGESPDHGSASQGKEAGSKSTKSPEVPTKPKAAATSDFY</sequence>
<protein>
    <submittedName>
        <fullName evidence="3 4">Uncharacterized protein</fullName>
    </submittedName>
</protein>
<feature type="compositionally biased region" description="Basic and acidic residues" evidence="1">
    <location>
        <begin position="144"/>
        <end position="161"/>
    </location>
</feature>
<keyword evidence="2" id="KW-0472">Membrane</keyword>
<dbReference type="AlphaFoldDB" id="J3P7L4"/>
<feature type="region of interest" description="Disordered" evidence="1">
    <location>
        <begin position="133"/>
        <end position="194"/>
    </location>
</feature>
<reference evidence="5" key="1">
    <citation type="submission" date="2010-07" db="EMBL/GenBank/DDBJ databases">
        <title>The genome sequence of Gaeumannomyces graminis var. tritici strain R3-111a-1.</title>
        <authorList>
            <consortium name="The Broad Institute Genome Sequencing Platform"/>
            <person name="Ma L.-J."/>
            <person name="Dead R."/>
            <person name="Young S."/>
            <person name="Zeng Q."/>
            <person name="Koehrsen M."/>
            <person name="Alvarado L."/>
            <person name="Berlin A."/>
            <person name="Chapman S.B."/>
            <person name="Chen Z."/>
            <person name="Freedman E."/>
            <person name="Gellesch M."/>
            <person name="Goldberg J."/>
            <person name="Griggs A."/>
            <person name="Gujja S."/>
            <person name="Heilman E.R."/>
            <person name="Heiman D."/>
            <person name="Hepburn T."/>
            <person name="Howarth C."/>
            <person name="Jen D."/>
            <person name="Larson L."/>
            <person name="Mehta T."/>
            <person name="Neiman D."/>
            <person name="Pearson M."/>
            <person name="Roberts A."/>
            <person name="Saif S."/>
            <person name="Shea T."/>
            <person name="Shenoy N."/>
            <person name="Sisk P."/>
            <person name="Stolte C."/>
            <person name="Sykes S."/>
            <person name="Walk T."/>
            <person name="White J."/>
            <person name="Yandava C."/>
            <person name="Haas B."/>
            <person name="Nusbaum C."/>
            <person name="Birren B."/>
        </authorList>
    </citation>
    <scope>NUCLEOTIDE SEQUENCE [LARGE SCALE GENOMIC DNA]</scope>
    <source>
        <strain evidence="5">R3-111a-1</strain>
    </source>
</reference>
<keyword evidence="5" id="KW-1185">Reference proteome</keyword>
<accession>J3P7L4</accession>
<dbReference type="Pfam" id="PF17254">
    <property type="entry name" value="DUF5321"/>
    <property type="match status" value="1"/>
</dbReference>
<reference evidence="4" key="5">
    <citation type="submission" date="2018-04" db="UniProtKB">
        <authorList>
            <consortium name="EnsemblFungi"/>
        </authorList>
    </citation>
    <scope>IDENTIFICATION</scope>
    <source>
        <strain evidence="4">R3-111a-1</strain>
    </source>
</reference>
<keyword evidence="2" id="KW-1133">Transmembrane helix</keyword>
<dbReference type="eggNOG" id="ENOG502S7FQ">
    <property type="taxonomic scope" value="Eukaryota"/>
</dbReference>
<dbReference type="EnsemblFungi" id="EJT72646">
    <property type="protein sequence ID" value="EJT72646"/>
    <property type="gene ID" value="GGTG_09506"/>
</dbReference>
<evidence type="ECO:0000313" key="5">
    <source>
        <dbReference type="Proteomes" id="UP000006039"/>
    </source>
</evidence>
<dbReference type="OrthoDB" id="2253354at2759"/>
<name>J3P7L4_GAET3</name>
<feature type="transmembrane region" description="Helical" evidence="2">
    <location>
        <begin position="79"/>
        <end position="99"/>
    </location>
</feature>
<dbReference type="GeneID" id="20349964"/>
<evidence type="ECO:0000256" key="1">
    <source>
        <dbReference type="SAM" id="MobiDB-lite"/>
    </source>
</evidence>
<organism evidence="3">
    <name type="scientific">Gaeumannomyces tritici (strain R3-111a-1)</name>
    <name type="common">Wheat and barley take-all root rot fungus</name>
    <name type="synonym">Gaeumannomyces graminis var. tritici</name>
    <dbReference type="NCBI Taxonomy" id="644352"/>
    <lineage>
        <taxon>Eukaryota</taxon>
        <taxon>Fungi</taxon>
        <taxon>Dikarya</taxon>
        <taxon>Ascomycota</taxon>
        <taxon>Pezizomycotina</taxon>
        <taxon>Sordariomycetes</taxon>
        <taxon>Sordariomycetidae</taxon>
        <taxon>Magnaporthales</taxon>
        <taxon>Magnaporthaceae</taxon>
        <taxon>Gaeumannomyces</taxon>
    </lineage>
</organism>
<dbReference type="EMBL" id="GL385399">
    <property type="protein sequence ID" value="EJT72646.1"/>
    <property type="molecule type" value="Genomic_DNA"/>
</dbReference>
<dbReference type="InterPro" id="IPR035213">
    <property type="entry name" value="DUF5321"/>
</dbReference>